<keyword evidence="2" id="KW-1185">Reference proteome</keyword>
<proteinExistence type="predicted"/>
<dbReference type="RefSeq" id="WP_079408717.1">
    <property type="nucleotide sequence ID" value="NZ_MBTG01000001.1"/>
</dbReference>
<gene>
    <name evidence="1" type="ORF">BC351_00315</name>
</gene>
<dbReference type="EMBL" id="MBTG01000001">
    <property type="protein sequence ID" value="OPH61720.1"/>
    <property type="molecule type" value="Genomic_DNA"/>
</dbReference>
<dbReference type="AlphaFoldDB" id="A0A1V4HS25"/>
<dbReference type="Proteomes" id="UP000190626">
    <property type="component" value="Unassembled WGS sequence"/>
</dbReference>
<accession>A0A1V4HS25</accession>
<evidence type="ECO:0000313" key="2">
    <source>
        <dbReference type="Proteomes" id="UP000190626"/>
    </source>
</evidence>
<protein>
    <recommendedName>
        <fullName evidence="3">BIG2 domain-containing protein</fullName>
    </recommendedName>
</protein>
<organism evidence="1 2">
    <name type="scientific">Paenibacillus ferrarius</name>
    <dbReference type="NCBI Taxonomy" id="1469647"/>
    <lineage>
        <taxon>Bacteria</taxon>
        <taxon>Bacillati</taxon>
        <taxon>Bacillota</taxon>
        <taxon>Bacilli</taxon>
        <taxon>Bacillales</taxon>
        <taxon>Paenibacillaceae</taxon>
        <taxon>Paenibacillus</taxon>
    </lineage>
</organism>
<dbReference type="OrthoDB" id="2606203at2"/>
<comment type="caution">
    <text evidence="1">The sequence shown here is derived from an EMBL/GenBank/DDBJ whole genome shotgun (WGS) entry which is preliminary data.</text>
</comment>
<name>A0A1V4HS25_9BACL</name>
<sequence>MTFYTAYNAKLSVTDANPRTYNINNTKRVITNSFKDSPSYYQVRVNTSSSPYTTSNLDSWIVDDSKTKELKQIQLIPDQLLHFGDVFTWQGEKWLTTSVDDMGGIYYRGAIQKCVSSLKWLDSLGAVKEAYFVQATENLRSLGLVDDKMMVLSNERRSIITQKNVDTLKIRKKQRFIFDEDRCWQVTGINSLNTNLITLELEETLLSSDKDNVQLRIADYYIHDYSIHISNGDSVNLRTNDTLQIEIEVKDQGSITSLPLSFTSSDSSVLSVTETGLITALSNGTANVRVSLTNNPDIFDDIQVLISDVVQSGWTLDISGSDFCKITQAQKFRGEVKNNGVTDTSKLIRWTLYDDSGTQPTTLGVIISQSGHDVSILANKKYTGYVKIKGVCYESTNFTVEDLATFTIEELSKLNVNQLTDVGFTADDVANYSVEELSVRTVDELFSLGLTIEQISSFTVGDLASYTVGELANEKVLVSAMKRIQIKSLI</sequence>
<evidence type="ECO:0000313" key="1">
    <source>
        <dbReference type="EMBL" id="OPH61720.1"/>
    </source>
</evidence>
<dbReference type="SUPFAM" id="SSF49373">
    <property type="entry name" value="Invasin/intimin cell-adhesion fragments"/>
    <property type="match status" value="1"/>
</dbReference>
<dbReference type="InterPro" id="IPR008964">
    <property type="entry name" value="Invasin/intimin_cell_adhesion"/>
</dbReference>
<dbReference type="STRING" id="1469647.BC351_00315"/>
<dbReference type="Gene3D" id="2.60.40.1080">
    <property type="match status" value="1"/>
</dbReference>
<evidence type="ECO:0008006" key="3">
    <source>
        <dbReference type="Google" id="ProtNLM"/>
    </source>
</evidence>
<reference evidence="2" key="1">
    <citation type="submission" date="2016-07" db="EMBL/GenBank/DDBJ databases">
        <authorList>
            <person name="Florea S."/>
            <person name="Webb J.S."/>
            <person name="Jaromczyk J."/>
            <person name="Schardl C.L."/>
        </authorList>
    </citation>
    <scope>NUCLEOTIDE SEQUENCE [LARGE SCALE GENOMIC DNA]</scope>
    <source>
        <strain evidence="2">CY1</strain>
    </source>
</reference>